<keyword evidence="3" id="KW-1185">Reference proteome</keyword>
<evidence type="ECO:0000256" key="1">
    <source>
        <dbReference type="SAM" id="Phobius"/>
    </source>
</evidence>
<reference evidence="2 3" key="1">
    <citation type="submission" date="2019-09" db="EMBL/GenBank/DDBJ databases">
        <title>YIM 48816 draft genome.</title>
        <authorList>
            <person name="Jiang L."/>
        </authorList>
    </citation>
    <scope>NUCLEOTIDE SEQUENCE [LARGE SCALE GENOMIC DNA]</scope>
    <source>
        <strain evidence="2 3">YIM 48816</strain>
    </source>
</reference>
<organism evidence="2 3">
    <name type="scientific">Methylobacterium soli</name>
    <dbReference type="NCBI Taxonomy" id="553447"/>
    <lineage>
        <taxon>Bacteria</taxon>
        <taxon>Pseudomonadati</taxon>
        <taxon>Pseudomonadota</taxon>
        <taxon>Alphaproteobacteria</taxon>
        <taxon>Hyphomicrobiales</taxon>
        <taxon>Methylobacteriaceae</taxon>
        <taxon>Methylobacterium</taxon>
    </lineage>
</organism>
<evidence type="ECO:0000313" key="3">
    <source>
        <dbReference type="Proteomes" id="UP000474159"/>
    </source>
</evidence>
<dbReference type="EMBL" id="VZZK01000014">
    <property type="protein sequence ID" value="KAB1078363.1"/>
    <property type="molecule type" value="Genomic_DNA"/>
</dbReference>
<sequence>MRGCLPRTVQGRAIIGVVALYALLLQAFLGGLAPVTPVPVGGVICAEHDGSSLPDRHGPACHHHACCTAAQAAKVLDPLLSTSASVQWVPIRVASFLWRDAGPVQARAPPGQSVSPRGPPIV</sequence>
<protein>
    <recommendedName>
        <fullName evidence="4">DUF2946 domain-containing protein</fullName>
    </recommendedName>
</protein>
<keyword evidence="1" id="KW-1133">Transmembrane helix</keyword>
<gene>
    <name evidence="2" type="ORF">F6X53_14835</name>
</gene>
<keyword evidence="1" id="KW-0812">Transmembrane</keyword>
<evidence type="ECO:0008006" key="4">
    <source>
        <dbReference type="Google" id="ProtNLM"/>
    </source>
</evidence>
<evidence type="ECO:0000313" key="2">
    <source>
        <dbReference type="EMBL" id="KAB1078363.1"/>
    </source>
</evidence>
<comment type="caution">
    <text evidence="2">The sequence shown here is derived from an EMBL/GenBank/DDBJ whole genome shotgun (WGS) entry which is preliminary data.</text>
</comment>
<proteinExistence type="predicted"/>
<name>A0A6L3T085_9HYPH</name>
<dbReference type="Proteomes" id="UP000474159">
    <property type="component" value="Unassembled WGS sequence"/>
</dbReference>
<keyword evidence="1" id="KW-0472">Membrane</keyword>
<feature type="transmembrane region" description="Helical" evidence="1">
    <location>
        <begin position="12"/>
        <end position="33"/>
    </location>
</feature>
<dbReference type="OrthoDB" id="8005700at2"/>
<accession>A0A6L3T085</accession>
<dbReference type="AlphaFoldDB" id="A0A6L3T085"/>